<dbReference type="RefSeq" id="WP_380902833.1">
    <property type="nucleotide sequence ID" value="NZ_JBHUEG010000007.1"/>
</dbReference>
<dbReference type="EMBL" id="JBHULR010000003">
    <property type="protein sequence ID" value="MFD2547765.1"/>
    <property type="molecule type" value="Genomic_DNA"/>
</dbReference>
<evidence type="ECO:0000313" key="2">
    <source>
        <dbReference type="Proteomes" id="UP001597545"/>
    </source>
</evidence>
<dbReference type="InterPro" id="IPR035905">
    <property type="entry name" value="Barstar-like_sf"/>
</dbReference>
<sequence>METFTIYGDQIECIADFYDQINTLFMQGETWKIAQSLDALHDLLSGGIGAVPPTNAFELQWLHSAISRNRLGVKATEEYYLSKLSPHSPYNQAYFRQKLKELQRDGAPTYYDMIREIISEHSRIQFREE</sequence>
<proteinExistence type="predicted"/>
<comment type="caution">
    <text evidence="1">The sequence shown here is derived from an EMBL/GenBank/DDBJ whole genome shotgun (WGS) entry which is preliminary data.</text>
</comment>
<accession>A0ABW5KIL8</accession>
<dbReference type="SUPFAM" id="SSF52038">
    <property type="entry name" value="Barstar-related"/>
    <property type="match status" value="1"/>
</dbReference>
<dbReference type="Gene3D" id="3.30.370.10">
    <property type="entry name" value="Barstar-like"/>
    <property type="match status" value="1"/>
</dbReference>
<organism evidence="1 2">
    <name type="scientific">Sphingobacterium suaedae</name>
    <dbReference type="NCBI Taxonomy" id="1686402"/>
    <lineage>
        <taxon>Bacteria</taxon>
        <taxon>Pseudomonadati</taxon>
        <taxon>Bacteroidota</taxon>
        <taxon>Sphingobacteriia</taxon>
        <taxon>Sphingobacteriales</taxon>
        <taxon>Sphingobacteriaceae</taxon>
        <taxon>Sphingobacterium</taxon>
    </lineage>
</organism>
<protein>
    <submittedName>
        <fullName evidence="1">Ribonuclease inhibitor</fullName>
    </submittedName>
</protein>
<dbReference type="Proteomes" id="UP001597545">
    <property type="component" value="Unassembled WGS sequence"/>
</dbReference>
<evidence type="ECO:0000313" key="1">
    <source>
        <dbReference type="EMBL" id="MFD2547765.1"/>
    </source>
</evidence>
<keyword evidence="2" id="KW-1185">Reference proteome</keyword>
<gene>
    <name evidence="1" type="ORF">ACFSR5_08925</name>
</gene>
<name>A0ABW5KIL8_9SPHI</name>
<reference evidence="2" key="1">
    <citation type="journal article" date="2019" name="Int. J. Syst. Evol. Microbiol.">
        <title>The Global Catalogue of Microorganisms (GCM) 10K type strain sequencing project: providing services to taxonomists for standard genome sequencing and annotation.</title>
        <authorList>
            <consortium name="The Broad Institute Genomics Platform"/>
            <consortium name="The Broad Institute Genome Sequencing Center for Infectious Disease"/>
            <person name="Wu L."/>
            <person name="Ma J."/>
        </authorList>
    </citation>
    <scope>NUCLEOTIDE SEQUENCE [LARGE SCALE GENOMIC DNA]</scope>
    <source>
        <strain evidence="2">KCTC 42662</strain>
    </source>
</reference>